<dbReference type="AlphaFoldDB" id="A0A4Z2GXE2"/>
<reference evidence="1 2" key="1">
    <citation type="submission" date="2019-03" db="EMBL/GenBank/DDBJ databases">
        <title>First draft genome of Liparis tanakae, snailfish: a comprehensive survey of snailfish specific genes.</title>
        <authorList>
            <person name="Kim W."/>
            <person name="Song I."/>
            <person name="Jeong J.-H."/>
            <person name="Kim D."/>
            <person name="Kim S."/>
            <person name="Ryu S."/>
            <person name="Song J.Y."/>
            <person name="Lee S.K."/>
        </authorList>
    </citation>
    <scope>NUCLEOTIDE SEQUENCE [LARGE SCALE GENOMIC DNA]</scope>
    <source>
        <tissue evidence="1">Muscle</tissue>
    </source>
</reference>
<comment type="caution">
    <text evidence="1">The sequence shown here is derived from an EMBL/GenBank/DDBJ whole genome shotgun (WGS) entry which is preliminary data.</text>
</comment>
<keyword evidence="2" id="KW-1185">Reference proteome</keyword>
<proteinExistence type="predicted"/>
<dbReference type="Proteomes" id="UP000314294">
    <property type="component" value="Unassembled WGS sequence"/>
</dbReference>
<name>A0A4Z2GXE2_9TELE</name>
<evidence type="ECO:0000313" key="2">
    <source>
        <dbReference type="Proteomes" id="UP000314294"/>
    </source>
</evidence>
<sequence>MKTSSATELSHSSRRSADLDTAQQVACLLLFSTHRGVRIKDYAGTDQHRLTTNIVVQVDKLWEEILDDLCGHHCREVS</sequence>
<organism evidence="1 2">
    <name type="scientific">Liparis tanakae</name>
    <name type="common">Tanaka's snailfish</name>
    <dbReference type="NCBI Taxonomy" id="230148"/>
    <lineage>
        <taxon>Eukaryota</taxon>
        <taxon>Metazoa</taxon>
        <taxon>Chordata</taxon>
        <taxon>Craniata</taxon>
        <taxon>Vertebrata</taxon>
        <taxon>Euteleostomi</taxon>
        <taxon>Actinopterygii</taxon>
        <taxon>Neopterygii</taxon>
        <taxon>Teleostei</taxon>
        <taxon>Neoteleostei</taxon>
        <taxon>Acanthomorphata</taxon>
        <taxon>Eupercaria</taxon>
        <taxon>Perciformes</taxon>
        <taxon>Cottioidei</taxon>
        <taxon>Cottales</taxon>
        <taxon>Liparidae</taxon>
        <taxon>Liparis</taxon>
    </lineage>
</organism>
<protein>
    <submittedName>
        <fullName evidence="1">Uncharacterized protein</fullName>
    </submittedName>
</protein>
<gene>
    <name evidence="1" type="ORF">EYF80_031439</name>
</gene>
<dbReference type="EMBL" id="SRLO01000382">
    <property type="protein sequence ID" value="TNN58317.1"/>
    <property type="molecule type" value="Genomic_DNA"/>
</dbReference>
<accession>A0A4Z2GXE2</accession>
<evidence type="ECO:0000313" key="1">
    <source>
        <dbReference type="EMBL" id="TNN58317.1"/>
    </source>
</evidence>